<gene>
    <name evidence="2" type="ORF">BUE93_02425</name>
    <name evidence="1" type="ORF">QCL97_001950</name>
</gene>
<reference evidence="2 3" key="1">
    <citation type="submission" date="2017-01" db="EMBL/GenBank/DDBJ databases">
        <title>New insights into the genetic diversity of Chromobacterium isolated from tropical freshwater lake.</title>
        <authorList>
            <person name="Santos A.B."/>
            <person name="Nascimento A.M."/>
            <person name="Da Silva P.C."/>
        </authorList>
    </citation>
    <scope>NUCLEOTIDE SEQUENCE [LARGE SCALE GENOMIC DNA]</scope>
    <source>
        <strain evidence="2 3">56AF</strain>
    </source>
</reference>
<evidence type="ECO:0000313" key="1">
    <source>
        <dbReference type="EMBL" id="MEJ8673475.1"/>
    </source>
</evidence>
<evidence type="ECO:0008006" key="5">
    <source>
        <dbReference type="Google" id="ProtNLM"/>
    </source>
</evidence>
<dbReference type="SUPFAM" id="SSF52833">
    <property type="entry name" value="Thioredoxin-like"/>
    <property type="match status" value="1"/>
</dbReference>
<dbReference type="Proteomes" id="UP000239469">
    <property type="component" value="Unassembled WGS sequence"/>
</dbReference>
<keyword evidence="4" id="KW-1185">Reference proteome</keyword>
<dbReference type="AlphaFoldDB" id="A0A1S1X7X7"/>
<accession>A0A1S1X7X7</accession>
<dbReference type="EMBL" id="JAVFJF020000002">
    <property type="protein sequence ID" value="MEJ8673475.1"/>
    <property type="molecule type" value="Genomic_DNA"/>
</dbReference>
<dbReference type="OrthoDB" id="9180342at2"/>
<comment type="caution">
    <text evidence="2">The sequence shown here is derived from an EMBL/GenBank/DDBJ whole genome shotgun (WGS) entry which is preliminary data.</text>
</comment>
<reference evidence="1 4" key="2">
    <citation type="submission" date="2023-12" db="EMBL/GenBank/DDBJ databases">
        <title>Evaluation and characterization of a potential secondary metabolite violacein from indigenous Chromobacterium amazonense SAM215.</title>
        <authorList>
            <person name="Tarafdar M.R."/>
            <person name="Abedin S.M."/>
            <person name="Atiqua A."/>
            <person name="Saha A."/>
            <person name="Khan S.N."/>
        </authorList>
    </citation>
    <scope>NUCLEOTIDE SEQUENCE [LARGE SCALE GENOMIC DNA]</scope>
    <source>
        <strain evidence="1 4">SAM215</strain>
    </source>
</reference>
<dbReference type="EMBL" id="MTBD01000004">
    <property type="protein sequence ID" value="PRP72313.1"/>
    <property type="molecule type" value="Genomic_DNA"/>
</dbReference>
<organism evidence="2 3">
    <name type="scientific">Chromobacterium amazonense</name>
    <dbReference type="NCBI Taxonomy" id="1382803"/>
    <lineage>
        <taxon>Bacteria</taxon>
        <taxon>Pseudomonadati</taxon>
        <taxon>Pseudomonadota</taxon>
        <taxon>Betaproteobacteria</taxon>
        <taxon>Neisseriales</taxon>
        <taxon>Chromobacteriaceae</taxon>
        <taxon>Chromobacterium</taxon>
    </lineage>
</organism>
<evidence type="ECO:0000313" key="4">
    <source>
        <dbReference type="Proteomes" id="UP001224516"/>
    </source>
</evidence>
<proteinExistence type="predicted"/>
<evidence type="ECO:0000313" key="2">
    <source>
        <dbReference type="EMBL" id="PRP72313.1"/>
    </source>
</evidence>
<sequence length="168" mass="18165">MKSIDRGRAALLGMALLCLAPVLAAWMAYLLLPPGGGASYGQLLPTRPFVAAASPEWPRGKWVLASALSADCRDRCRQRWHAMGQIQKAQGEAAERLTRVALVVSARPAALDVPYRLPHSPAHALPAGSQGFYLVDPLGNQVMFYRDGADPRRIIDEVAKVLKVNNGL</sequence>
<dbReference type="Proteomes" id="UP001224516">
    <property type="component" value="Unassembled WGS sequence"/>
</dbReference>
<protein>
    <recommendedName>
        <fullName evidence="5">Thioredoxin domain-containing protein</fullName>
    </recommendedName>
</protein>
<evidence type="ECO:0000313" key="3">
    <source>
        <dbReference type="Proteomes" id="UP000239469"/>
    </source>
</evidence>
<dbReference type="InterPro" id="IPR036249">
    <property type="entry name" value="Thioredoxin-like_sf"/>
</dbReference>
<name>A0A1S1X7X7_9NEIS</name>
<dbReference type="RefSeq" id="WP_071109786.1">
    <property type="nucleotide sequence ID" value="NZ_CAWMOE010000027.1"/>
</dbReference>